<evidence type="ECO:0008006" key="4">
    <source>
        <dbReference type="Google" id="ProtNLM"/>
    </source>
</evidence>
<keyword evidence="3" id="KW-1185">Reference proteome</keyword>
<dbReference type="Proteomes" id="UP000189761">
    <property type="component" value="Unassembled WGS sequence"/>
</dbReference>
<sequence length="123" mass="13914">MRKILFLLLFTTSLLAACNSSSLSISEIDVIPDDVQDKIDYHHTLQLMNDGEDIAYIFYQSKGTVVTDLEVQGDTLKVKLDETNRQDGLIEQHVYKLTLDPEHEVIDILINGKSTQFDNVTSL</sequence>
<proteinExistence type="predicted"/>
<gene>
    <name evidence="2" type="ORF">BWZ43_24740</name>
</gene>
<dbReference type="EMBL" id="MTLA01000476">
    <property type="protein sequence ID" value="OOP65691.1"/>
    <property type="molecule type" value="Genomic_DNA"/>
</dbReference>
<accession>A0A8E2I2U7</accession>
<name>A0A8E2I2U7_9BACI</name>
<evidence type="ECO:0000313" key="2">
    <source>
        <dbReference type="EMBL" id="OOP65691.1"/>
    </source>
</evidence>
<comment type="caution">
    <text evidence="2">The sequence shown here is derived from an EMBL/GenBank/DDBJ whole genome shotgun (WGS) entry which is preliminary data.</text>
</comment>
<organism evidence="2 3">
    <name type="scientific">Heyndrickxia oleronia</name>
    <dbReference type="NCBI Taxonomy" id="38875"/>
    <lineage>
        <taxon>Bacteria</taxon>
        <taxon>Bacillati</taxon>
        <taxon>Bacillota</taxon>
        <taxon>Bacilli</taxon>
        <taxon>Bacillales</taxon>
        <taxon>Bacillaceae</taxon>
        <taxon>Heyndrickxia</taxon>
    </lineage>
</organism>
<feature type="signal peptide" evidence="1">
    <location>
        <begin position="1"/>
        <end position="16"/>
    </location>
</feature>
<evidence type="ECO:0000313" key="3">
    <source>
        <dbReference type="Proteomes" id="UP000189761"/>
    </source>
</evidence>
<keyword evidence="1" id="KW-0732">Signal</keyword>
<evidence type="ECO:0000256" key="1">
    <source>
        <dbReference type="SAM" id="SignalP"/>
    </source>
</evidence>
<reference evidence="2 3" key="1">
    <citation type="submission" date="2017-01" db="EMBL/GenBank/DDBJ databases">
        <title>Draft genome sequence of Bacillus oleronius.</title>
        <authorList>
            <person name="Allam M."/>
        </authorList>
    </citation>
    <scope>NUCLEOTIDE SEQUENCE [LARGE SCALE GENOMIC DNA]</scope>
    <source>
        <strain evidence="2 3">DSM 9356</strain>
    </source>
</reference>
<dbReference type="RefSeq" id="WP_071977405.1">
    <property type="nucleotide sequence ID" value="NZ_CP065424.1"/>
</dbReference>
<protein>
    <recommendedName>
        <fullName evidence="4">Peptidylprolyl isomerase</fullName>
    </recommendedName>
</protein>
<dbReference type="AlphaFoldDB" id="A0A8E2I2U7"/>
<dbReference type="PROSITE" id="PS51257">
    <property type="entry name" value="PROKAR_LIPOPROTEIN"/>
    <property type="match status" value="1"/>
</dbReference>
<feature type="chain" id="PRO_5038722978" description="Peptidylprolyl isomerase" evidence="1">
    <location>
        <begin position="17"/>
        <end position="123"/>
    </location>
</feature>